<feature type="domain" description="ABC transporter" evidence="5">
    <location>
        <begin position="19"/>
        <end position="250"/>
    </location>
</feature>
<dbReference type="InterPro" id="IPR027417">
    <property type="entry name" value="P-loop_NTPase"/>
</dbReference>
<name>A0A2R6Y3K2_9BACL</name>
<organism evidence="6 7">
    <name type="scientific">Candidatus Carbonibacillus altaicus</name>
    <dbReference type="NCBI Taxonomy" id="2163959"/>
    <lineage>
        <taxon>Bacteria</taxon>
        <taxon>Bacillati</taxon>
        <taxon>Bacillota</taxon>
        <taxon>Bacilli</taxon>
        <taxon>Bacillales</taxon>
        <taxon>Candidatus Carbonibacillus</taxon>
    </lineage>
</organism>
<evidence type="ECO:0000256" key="4">
    <source>
        <dbReference type="ARBA" id="ARBA00022840"/>
    </source>
</evidence>
<keyword evidence="2" id="KW-0813">Transport</keyword>
<dbReference type="Gene3D" id="3.40.50.300">
    <property type="entry name" value="P-loop containing nucleotide triphosphate hydrolases"/>
    <property type="match status" value="1"/>
</dbReference>
<comment type="caution">
    <text evidence="6">The sequence shown here is derived from an EMBL/GenBank/DDBJ whole genome shotgun (WGS) entry which is preliminary data.</text>
</comment>
<reference evidence="7" key="1">
    <citation type="journal article" date="2018" name="Sci. Rep.">
        <title>Lignite coal burning seam in the remote Altai Mountains harbors a hydrogen-driven thermophilic microbial community.</title>
        <authorList>
            <person name="Kadnikov V.V."/>
            <person name="Mardanov A.V."/>
            <person name="Ivasenko D.A."/>
            <person name="Antsiferov D.V."/>
            <person name="Beletsky A.V."/>
            <person name="Karnachuk O.V."/>
            <person name="Ravin N.V."/>
        </authorList>
    </citation>
    <scope>NUCLEOTIDE SEQUENCE [LARGE SCALE GENOMIC DNA]</scope>
</reference>
<dbReference type="GO" id="GO:0005524">
    <property type="term" value="F:ATP binding"/>
    <property type="evidence" value="ECO:0007669"/>
    <property type="project" value="UniProtKB-KW"/>
</dbReference>
<evidence type="ECO:0000313" key="7">
    <source>
        <dbReference type="Proteomes" id="UP000244338"/>
    </source>
</evidence>
<dbReference type="SUPFAM" id="SSF52540">
    <property type="entry name" value="P-loop containing nucleoside triphosphate hydrolases"/>
    <property type="match status" value="1"/>
</dbReference>
<keyword evidence="4 6" id="KW-0067">ATP-binding</keyword>
<dbReference type="CDD" id="cd03230">
    <property type="entry name" value="ABC_DR_subfamily_A"/>
    <property type="match status" value="1"/>
</dbReference>
<dbReference type="Proteomes" id="UP000244338">
    <property type="component" value="Unassembled WGS sequence"/>
</dbReference>
<dbReference type="Pfam" id="PF00005">
    <property type="entry name" value="ABC_tran"/>
    <property type="match status" value="1"/>
</dbReference>
<accession>A0A2R6Y3K2</accession>
<dbReference type="PANTHER" id="PTHR43335:SF4">
    <property type="entry name" value="ABC TRANSPORTER, ATP-BINDING PROTEIN"/>
    <property type="match status" value="1"/>
</dbReference>
<dbReference type="PANTHER" id="PTHR43335">
    <property type="entry name" value="ABC TRANSPORTER, ATP-BINDING PROTEIN"/>
    <property type="match status" value="1"/>
</dbReference>
<dbReference type="SMART" id="SM00382">
    <property type="entry name" value="AAA"/>
    <property type="match status" value="1"/>
</dbReference>
<evidence type="ECO:0000313" key="6">
    <source>
        <dbReference type="EMBL" id="PTQ57251.1"/>
    </source>
</evidence>
<evidence type="ECO:0000256" key="3">
    <source>
        <dbReference type="ARBA" id="ARBA00022741"/>
    </source>
</evidence>
<keyword evidence="3" id="KW-0547">Nucleotide-binding</keyword>
<protein>
    <submittedName>
        <fullName evidence="6">ABC transporter, ATP-binding protein</fullName>
    </submittedName>
</protein>
<evidence type="ECO:0000256" key="2">
    <source>
        <dbReference type="ARBA" id="ARBA00022448"/>
    </source>
</evidence>
<dbReference type="EMBL" id="PEBX01000010">
    <property type="protein sequence ID" value="PTQ57251.1"/>
    <property type="molecule type" value="Genomic_DNA"/>
</dbReference>
<comment type="similarity">
    <text evidence="1">Belongs to the ABC transporter superfamily.</text>
</comment>
<dbReference type="InterPro" id="IPR003439">
    <property type="entry name" value="ABC_transporter-like_ATP-bd"/>
</dbReference>
<proteinExistence type="inferred from homology"/>
<evidence type="ECO:0000256" key="1">
    <source>
        <dbReference type="ARBA" id="ARBA00005417"/>
    </source>
</evidence>
<dbReference type="GO" id="GO:0016887">
    <property type="term" value="F:ATP hydrolysis activity"/>
    <property type="evidence" value="ECO:0007669"/>
    <property type="project" value="InterPro"/>
</dbReference>
<dbReference type="PROSITE" id="PS50893">
    <property type="entry name" value="ABC_TRANSPORTER_2"/>
    <property type="match status" value="1"/>
</dbReference>
<dbReference type="AlphaFoldDB" id="A0A2R6Y3K2"/>
<sequence>MQETTQQTQLDSPPSTPVIQLANVSKRYGFKTAVDHLNLTIYEGEVFGLLGPNGAGKTTTILMLLGLVEPTEGQAYVLGIDATRNPLKVKERVGYLPDDVGFYEDLTGRENLLLTARLNGLTEEEAAQAVDQLLKRVGLEAAADQKAGTYSRGMRQRLGLADTLIKRPKIIILDEPTLGIDPEGVRDFLALIRTLSQEEGITVLLSSHHLHQVQAICDRVGLFIDGRLLAVGTIADLAQKLFKDAPYQLKVEAEPLGDELLANLMQLPGIASAERISPTSVRLLARENNAPDIAETIFKNGSKLYALESSQFGLDEIYHRFFAGREGT</sequence>
<gene>
    <name evidence="6" type="ORF">BSOLF_2016</name>
</gene>
<evidence type="ECO:0000259" key="5">
    <source>
        <dbReference type="PROSITE" id="PS50893"/>
    </source>
</evidence>
<dbReference type="InterPro" id="IPR003593">
    <property type="entry name" value="AAA+_ATPase"/>
</dbReference>